<evidence type="ECO:0000256" key="9">
    <source>
        <dbReference type="HAMAP-Rule" id="MF_01884"/>
    </source>
</evidence>
<dbReference type="AlphaFoldDB" id="A0A3A1YN63"/>
<comment type="subunit">
    <text evidence="9">Homohexamer. The homohexamer assembles into an open ring structure.</text>
</comment>
<dbReference type="InterPro" id="IPR012340">
    <property type="entry name" value="NA-bd_OB-fold"/>
</dbReference>
<evidence type="ECO:0000313" key="15">
    <source>
        <dbReference type="Proteomes" id="UP000266206"/>
    </source>
</evidence>
<dbReference type="InterPro" id="IPR003593">
    <property type="entry name" value="AAA+_ATPase"/>
</dbReference>
<dbReference type="InterPro" id="IPR041703">
    <property type="entry name" value="Rho_factor_ATP-bd"/>
</dbReference>
<dbReference type="PANTHER" id="PTHR46425">
    <property type="entry name" value="TRANSCRIPTION TERMINATION FACTOR RHO"/>
    <property type="match status" value="1"/>
</dbReference>
<dbReference type="PROSITE" id="PS51856">
    <property type="entry name" value="RHO_RNA_BD"/>
    <property type="match status" value="1"/>
</dbReference>
<dbReference type="Pfam" id="PF00006">
    <property type="entry name" value="ATP-synt_ab"/>
    <property type="match status" value="1"/>
</dbReference>
<organism evidence="14 15">
    <name type="scientific">Neopusillimonas maritima</name>
    <dbReference type="NCBI Taxonomy" id="2026239"/>
    <lineage>
        <taxon>Bacteria</taxon>
        <taxon>Pseudomonadati</taxon>
        <taxon>Pseudomonadota</taxon>
        <taxon>Betaproteobacteria</taxon>
        <taxon>Burkholderiales</taxon>
        <taxon>Alcaligenaceae</taxon>
        <taxon>Neopusillimonas</taxon>
    </lineage>
</organism>
<keyword evidence="8 9" id="KW-0804">Transcription</keyword>
<dbReference type="EC" id="3.6.4.-" evidence="9 10"/>
<keyword evidence="2 9" id="KW-0547">Nucleotide-binding</keyword>
<evidence type="ECO:0000256" key="8">
    <source>
        <dbReference type="ARBA" id="ARBA00023163"/>
    </source>
</evidence>
<dbReference type="CDD" id="cd01128">
    <property type="entry name" value="rho_factor_C"/>
    <property type="match status" value="1"/>
</dbReference>
<dbReference type="GO" id="GO:0008186">
    <property type="term" value="F:ATP-dependent activity, acting on RNA"/>
    <property type="evidence" value="ECO:0007669"/>
    <property type="project" value="UniProtKB-UniRule"/>
</dbReference>
<dbReference type="SUPFAM" id="SSF50249">
    <property type="entry name" value="Nucleic acid-binding proteins"/>
    <property type="match status" value="1"/>
</dbReference>
<evidence type="ECO:0000259" key="12">
    <source>
        <dbReference type="PROSITE" id="PS51856"/>
    </source>
</evidence>
<dbReference type="EMBL" id="NQOU01000001">
    <property type="protein sequence ID" value="RII83875.1"/>
    <property type="molecule type" value="Genomic_DNA"/>
</dbReference>
<comment type="similarity">
    <text evidence="9 11">Belongs to the Rho family.</text>
</comment>
<keyword evidence="7 9" id="KW-0805">Transcription regulation</keyword>
<evidence type="ECO:0000256" key="1">
    <source>
        <dbReference type="ARBA" id="ARBA00022472"/>
    </source>
</evidence>
<dbReference type="GO" id="GO:0005524">
    <property type="term" value="F:ATP binding"/>
    <property type="evidence" value="ECO:0007669"/>
    <property type="project" value="UniProtKB-UniRule"/>
</dbReference>
<name>A0A3A1YN63_9BURK</name>
<dbReference type="OrthoDB" id="9805197at2"/>
<dbReference type="SMART" id="SM00357">
    <property type="entry name" value="CSP"/>
    <property type="match status" value="1"/>
</dbReference>
<dbReference type="InterPro" id="IPR000194">
    <property type="entry name" value="ATPase_F1/V1/A1_a/bsu_nucl-bd"/>
</dbReference>
<dbReference type="Gene3D" id="2.40.50.140">
    <property type="entry name" value="Nucleic acid-binding proteins"/>
    <property type="match status" value="1"/>
</dbReference>
<dbReference type="PANTHER" id="PTHR46425:SF1">
    <property type="entry name" value="TRANSCRIPTION TERMINATION FACTOR RHO"/>
    <property type="match status" value="1"/>
</dbReference>
<gene>
    <name evidence="9 14" type="primary">rho</name>
    <name evidence="13" type="ORF">CJO09_01130</name>
    <name evidence="14" type="ORF">CJP73_16065</name>
</gene>
<dbReference type="NCBIfam" id="TIGR00767">
    <property type="entry name" value="rho"/>
    <property type="match status" value="1"/>
</dbReference>
<keyword evidence="3 9" id="KW-0378">Hydrolase</keyword>
<keyword evidence="5 9" id="KW-0067">ATP-binding</keyword>
<evidence type="ECO:0000256" key="4">
    <source>
        <dbReference type="ARBA" id="ARBA00022806"/>
    </source>
</evidence>
<dbReference type="SMART" id="SM00959">
    <property type="entry name" value="Rho_N"/>
    <property type="match status" value="1"/>
</dbReference>
<dbReference type="EMBL" id="NQYH01000026">
    <property type="protein sequence ID" value="RIY38906.1"/>
    <property type="molecule type" value="Genomic_DNA"/>
</dbReference>
<evidence type="ECO:0000256" key="5">
    <source>
        <dbReference type="ARBA" id="ARBA00022840"/>
    </source>
</evidence>
<dbReference type="CDD" id="cd04459">
    <property type="entry name" value="Rho_CSD"/>
    <property type="match status" value="1"/>
</dbReference>
<evidence type="ECO:0000256" key="2">
    <source>
        <dbReference type="ARBA" id="ARBA00022741"/>
    </source>
</evidence>
<comment type="caution">
    <text evidence="9">Lacks conserved residue(s) required for the propagation of feature annotation.</text>
</comment>
<dbReference type="SUPFAM" id="SSF52540">
    <property type="entry name" value="P-loop containing nucleoside triphosphate hydrolases"/>
    <property type="match status" value="1"/>
</dbReference>
<dbReference type="Gene3D" id="1.10.720.10">
    <property type="match status" value="1"/>
</dbReference>
<feature type="domain" description="Rho RNA-BD" evidence="12">
    <location>
        <begin position="48"/>
        <end position="123"/>
    </location>
</feature>
<protein>
    <recommendedName>
        <fullName evidence="9 10">Transcription termination factor Rho</fullName>
        <ecNumber evidence="9 10">3.6.4.-</ecNumber>
    </recommendedName>
    <alternativeName>
        <fullName evidence="9">ATP-dependent helicase Rho</fullName>
    </alternativeName>
</protein>
<dbReference type="GO" id="GO:0006353">
    <property type="term" value="P:DNA-templated transcription termination"/>
    <property type="evidence" value="ECO:0007669"/>
    <property type="project" value="UniProtKB-UniRule"/>
</dbReference>
<dbReference type="Proteomes" id="UP000266483">
    <property type="component" value="Unassembled WGS sequence"/>
</dbReference>
<dbReference type="InterPro" id="IPR011112">
    <property type="entry name" value="Rho-like_N"/>
</dbReference>
<dbReference type="Pfam" id="PF07498">
    <property type="entry name" value="Rho_N"/>
    <property type="match status" value="1"/>
</dbReference>
<keyword evidence="4 9" id="KW-0347">Helicase</keyword>
<dbReference type="InterPro" id="IPR036269">
    <property type="entry name" value="Rho_N_sf"/>
</dbReference>
<comment type="caution">
    <text evidence="14">The sequence shown here is derived from an EMBL/GenBank/DDBJ whole genome shotgun (WGS) entry which is preliminary data.</text>
</comment>
<evidence type="ECO:0000256" key="3">
    <source>
        <dbReference type="ARBA" id="ARBA00022801"/>
    </source>
</evidence>
<dbReference type="GO" id="GO:0016787">
    <property type="term" value="F:hydrolase activity"/>
    <property type="evidence" value="ECO:0007669"/>
    <property type="project" value="UniProtKB-KW"/>
</dbReference>
<accession>A0A3A1YN63</accession>
<proteinExistence type="inferred from homology"/>
<feature type="binding site" evidence="9">
    <location>
        <begin position="181"/>
        <end position="186"/>
    </location>
    <ligand>
        <name>ATP</name>
        <dbReference type="ChEBI" id="CHEBI:30616"/>
    </ligand>
</feature>
<reference evidence="15 16" key="1">
    <citation type="submission" date="2017-08" db="EMBL/GenBank/DDBJ databases">
        <title>Pusillimonas indicus sp. nov., a member of the family Alcaligenaceae isolated from surface seawater.</title>
        <authorList>
            <person name="Li J."/>
        </authorList>
    </citation>
    <scope>NUCLEOTIDE SEQUENCE [LARGE SCALE GENOMIC DNA]</scope>
    <source>
        <strain evidence="13 16">17-4A</strain>
        <strain evidence="14 15">L52-1-41</strain>
    </source>
</reference>
<keyword evidence="6 9" id="KW-0694">RNA-binding</keyword>
<dbReference type="SUPFAM" id="SSF68912">
    <property type="entry name" value="Rho N-terminal domain-like"/>
    <property type="match status" value="1"/>
</dbReference>
<dbReference type="GO" id="GO:0004386">
    <property type="term" value="F:helicase activity"/>
    <property type="evidence" value="ECO:0007669"/>
    <property type="project" value="UniProtKB-UniRule"/>
</dbReference>
<evidence type="ECO:0000256" key="11">
    <source>
        <dbReference type="PROSITE-ProRule" id="PRU01203"/>
    </source>
</evidence>
<evidence type="ECO:0000256" key="7">
    <source>
        <dbReference type="ARBA" id="ARBA00023015"/>
    </source>
</evidence>
<sequence length="418" mass="47245">MHLTELKALHISQLLEMAASLDIDNASRLRKQEIMFAIMKRRAKQGEQIFGDGVLEVLPDGFGFLRSPETSYLASTDDIYISPSQIRRFNLHTGDSIEGEVRTPKDGERYFALVKVDKVNGMQPEAIKHRIMFENLTPLHPNQTMTLERDIKSEENVTGRILDIFAPMGKGQRALIVASPKSGKTVMMQHIAHAITTNYPEAYVIVLLVDERPEEVTEMQRTVRGEVVASTFDEPATRHVQVAEMVIEKAKRLVELKKDVVILLDSITRLARAYNTVVPSSGKVLTGGVDANALQRPKRFFGAARNLEEGGSLTIIGTALIETGSRMDEVIYEEFKGTGNSEVHLERRLAEKRVYPAINLNKSGTRREELLIKPELLQKVWVLRKFIHDMDEVAAMEFILDKIRATKNNAEFFEMMKK</sequence>
<dbReference type="GO" id="GO:0003723">
    <property type="term" value="F:RNA binding"/>
    <property type="evidence" value="ECO:0007669"/>
    <property type="project" value="UniProtKB-UniRule"/>
</dbReference>
<dbReference type="FunFam" id="3.40.50.300:FF:000072">
    <property type="entry name" value="Transcription termination factor Rho"/>
    <property type="match status" value="1"/>
</dbReference>
<evidence type="ECO:0000313" key="13">
    <source>
        <dbReference type="EMBL" id="RII83875.1"/>
    </source>
</evidence>
<keyword evidence="1 9" id="KW-0806">Transcription termination</keyword>
<evidence type="ECO:0000313" key="16">
    <source>
        <dbReference type="Proteomes" id="UP000266483"/>
    </source>
</evidence>
<evidence type="ECO:0000256" key="10">
    <source>
        <dbReference type="NCBIfam" id="TIGR00767"/>
    </source>
</evidence>
<dbReference type="InterPro" id="IPR011129">
    <property type="entry name" value="CSD"/>
</dbReference>
<dbReference type="HAMAP" id="MF_01884">
    <property type="entry name" value="Rho"/>
    <property type="match status" value="1"/>
</dbReference>
<dbReference type="InterPro" id="IPR027417">
    <property type="entry name" value="P-loop_NTPase"/>
</dbReference>
<dbReference type="InterPro" id="IPR004665">
    <property type="entry name" value="Term_rho"/>
</dbReference>
<evidence type="ECO:0000313" key="14">
    <source>
        <dbReference type="EMBL" id="RIY38906.1"/>
    </source>
</evidence>
<keyword evidence="16" id="KW-1185">Reference proteome</keyword>
<dbReference type="Proteomes" id="UP000266206">
    <property type="component" value="Unassembled WGS sequence"/>
</dbReference>
<dbReference type="GO" id="GO:0005829">
    <property type="term" value="C:cytosol"/>
    <property type="evidence" value="ECO:0007669"/>
    <property type="project" value="UniProtKB-ARBA"/>
</dbReference>
<dbReference type="RefSeq" id="WP_114420528.1">
    <property type="nucleotide sequence ID" value="NZ_CP170494.1"/>
</dbReference>
<feature type="binding site" evidence="9">
    <location>
        <position position="212"/>
    </location>
    <ligand>
        <name>ATP</name>
        <dbReference type="ChEBI" id="CHEBI:30616"/>
    </ligand>
</feature>
<dbReference type="InterPro" id="IPR011113">
    <property type="entry name" value="Rho_RNA-bd"/>
</dbReference>
<feature type="binding site" evidence="9">
    <location>
        <begin position="169"/>
        <end position="174"/>
    </location>
    <ligand>
        <name>ATP</name>
        <dbReference type="ChEBI" id="CHEBI:30616"/>
    </ligand>
</feature>
<dbReference type="Pfam" id="PF07497">
    <property type="entry name" value="Rho_RNA_bind"/>
    <property type="match status" value="1"/>
</dbReference>
<evidence type="ECO:0000256" key="6">
    <source>
        <dbReference type="ARBA" id="ARBA00022884"/>
    </source>
</evidence>
<comment type="function">
    <text evidence="9">Facilitates transcription termination by a mechanism that involves Rho binding to the nascent RNA, activation of Rho's RNA-dependent ATPase activity, and release of the mRNA from the DNA template.</text>
</comment>
<dbReference type="NCBIfam" id="NF006886">
    <property type="entry name" value="PRK09376.1"/>
    <property type="match status" value="1"/>
</dbReference>
<dbReference type="Gene3D" id="3.40.50.300">
    <property type="entry name" value="P-loop containing nucleotide triphosphate hydrolases"/>
    <property type="match status" value="1"/>
</dbReference>
<dbReference type="SMART" id="SM00382">
    <property type="entry name" value="AAA"/>
    <property type="match status" value="1"/>
</dbReference>